<evidence type="ECO:0000313" key="1">
    <source>
        <dbReference type="EMBL" id="MFI7588320.1"/>
    </source>
</evidence>
<keyword evidence="1" id="KW-0418">Kinase</keyword>
<dbReference type="SUPFAM" id="SSF52540">
    <property type="entry name" value="P-loop containing nucleoside triphosphate hydrolases"/>
    <property type="match status" value="1"/>
</dbReference>
<dbReference type="Proteomes" id="UP001612915">
    <property type="component" value="Unassembled WGS sequence"/>
</dbReference>
<accession>A0ABW8APL7</accession>
<reference evidence="1 2" key="1">
    <citation type="submission" date="2024-10" db="EMBL/GenBank/DDBJ databases">
        <title>The Natural Products Discovery Center: Release of the First 8490 Sequenced Strains for Exploring Actinobacteria Biosynthetic Diversity.</title>
        <authorList>
            <person name="Kalkreuter E."/>
            <person name="Kautsar S.A."/>
            <person name="Yang D."/>
            <person name="Bader C.D."/>
            <person name="Teijaro C.N."/>
            <person name="Fluegel L."/>
            <person name="Davis C.M."/>
            <person name="Simpson J.R."/>
            <person name="Lauterbach L."/>
            <person name="Steele A.D."/>
            <person name="Gui C."/>
            <person name="Meng S."/>
            <person name="Li G."/>
            <person name="Viehrig K."/>
            <person name="Ye F."/>
            <person name="Su P."/>
            <person name="Kiefer A.F."/>
            <person name="Nichols A."/>
            <person name="Cepeda A.J."/>
            <person name="Yan W."/>
            <person name="Fan B."/>
            <person name="Jiang Y."/>
            <person name="Adhikari A."/>
            <person name="Zheng C.-J."/>
            <person name="Schuster L."/>
            <person name="Cowan T.M."/>
            <person name="Smanski M.J."/>
            <person name="Chevrette M.G."/>
            <person name="De Carvalho L.P.S."/>
            <person name="Shen B."/>
        </authorList>
    </citation>
    <scope>NUCLEOTIDE SEQUENCE [LARGE SCALE GENOMIC DNA]</scope>
    <source>
        <strain evidence="1 2">NPDC049639</strain>
    </source>
</reference>
<dbReference type="EMBL" id="JBITLV010000004">
    <property type="protein sequence ID" value="MFI7588320.1"/>
    <property type="molecule type" value="Genomic_DNA"/>
</dbReference>
<keyword evidence="2" id="KW-1185">Reference proteome</keyword>
<organism evidence="1 2">
    <name type="scientific">Spongisporangium articulatum</name>
    <dbReference type="NCBI Taxonomy" id="3362603"/>
    <lineage>
        <taxon>Bacteria</taxon>
        <taxon>Bacillati</taxon>
        <taxon>Actinomycetota</taxon>
        <taxon>Actinomycetes</taxon>
        <taxon>Kineosporiales</taxon>
        <taxon>Kineosporiaceae</taxon>
        <taxon>Spongisporangium</taxon>
    </lineage>
</organism>
<name>A0ABW8APL7_9ACTN</name>
<proteinExistence type="predicted"/>
<comment type="caution">
    <text evidence="1">The sequence shown here is derived from an EMBL/GenBank/DDBJ whole genome shotgun (WGS) entry which is preliminary data.</text>
</comment>
<dbReference type="Gene3D" id="3.40.50.300">
    <property type="entry name" value="P-loop containing nucleotide triphosphate hydrolases"/>
    <property type="match status" value="1"/>
</dbReference>
<dbReference type="InterPro" id="IPR027417">
    <property type="entry name" value="P-loop_NTPase"/>
</dbReference>
<gene>
    <name evidence="1" type="ORF">ACIB24_14720</name>
</gene>
<sequence>MDGPVEADTRALADDVAGLLEARAVPVARVSAGDFLRGRSVRLEYGRDDPEAMYRLWYDTDALRREVLDPFEPGGRGTWLPRLRDPETDRAYRENLRDVVPGAVVVLDGRFLLRDDVRWSLDLTVHLDVSAAARARRVPAEEAARLLPAWERYLDDVEPAARADLTVRFDHPDRPALRER</sequence>
<evidence type="ECO:0000313" key="2">
    <source>
        <dbReference type="Proteomes" id="UP001612915"/>
    </source>
</evidence>
<dbReference type="RefSeq" id="WP_398281668.1">
    <property type="nucleotide sequence ID" value="NZ_JBITLV010000004.1"/>
</dbReference>
<keyword evidence="1" id="KW-0808">Transferase</keyword>
<dbReference type="GO" id="GO:0016301">
    <property type="term" value="F:kinase activity"/>
    <property type="evidence" value="ECO:0007669"/>
    <property type="project" value="UniProtKB-KW"/>
</dbReference>
<protein>
    <submittedName>
        <fullName evidence="1">Uridine kinase</fullName>
    </submittedName>
</protein>